<dbReference type="EMBL" id="JAPDDS010000004">
    <property type="protein sequence ID" value="MCW1885017.1"/>
    <property type="molecule type" value="Genomic_DNA"/>
</dbReference>
<dbReference type="InterPro" id="IPR023614">
    <property type="entry name" value="Porin_dom_sf"/>
</dbReference>
<keyword evidence="1" id="KW-0732">Signal</keyword>
<name>A0ABT3FN73_9BACT</name>
<dbReference type="SUPFAM" id="SSF56935">
    <property type="entry name" value="Porins"/>
    <property type="match status" value="1"/>
</dbReference>
<evidence type="ECO:0000256" key="1">
    <source>
        <dbReference type="SAM" id="SignalP"/>
    </source>
</evidence>
<feature type="chain" id="PRO_5046979703" evidence="1">
    <location>
        <begin position="45"/>
        <end position="405"/>
    </location>
</feature>
<reference evidence="2 3" key="1">
    <citation type="submission" date="2022-10" db="EMBL/GenBank/DDBJ databases">
        <title>Luteolibacter flavescens strain MCCC 1K03193, whole genome shotgun sequencing project.</title>
        <authorList>
            <person name="Zhao G."/>
            <person name="Shen L."/>
        </authorList>
    </citation>
    <scope>NUCLEOTIDE SEQUENCE [LARGE SCALE GENOMIC DNA]</scope>
    <source>
        <strain evidence="2 3">MCCC 1K03193</strain>
    </source>
</reference>
<gene>
    <name evidence="2" type="ORF">OKA04_09785</name>
</gene>
<dbReference type="InterPro" id="IPR010870">
    <property type="entry name" value="Porin_O/P"/>
</dbReference>
<protein>
    <submittedName>
        <fullName evidence="2">OprO/OprP family phosphate-selective porin</fullName>
    </submittedName>
</protein>
<comment type="caution">
    <text evidence="2">The sequence shown here is derived from an EMBL/GenBank/DDBJ whole genome shotgun (WGS) entry which is preliminary data.</text>
</comment>
<evidence type="ECO:0000313" key="2">
    <source>
        <dbReference type="EMBL" id="MCW1885017.1"/>
    </source>
</evidence>
<dbReference type="Proteomes" id="UP001207930">
    <property type="component" value="Unassembled WGS sequence"/>
</dbReference>
<feature type="signal peptide" evidence="1">
    <location>
        <begin position="1"/>
        <end position="44"/>
    </location>
</feature>
<dbReference type="RefSeq" id="WP_264500975.1">
    <property type="nucleotide sequence ID" value="NZ_JAPDDS010000004.1"/>
</dbReference>
<accession>A0ABT3FN73</accession>
<keyword evidence="3" id="KW-1185">Reference proteome</keyword>
<evidence type="ECO:0000313" key="3">
    <source>
        <dbReference type="Proteomes" id="UP001207930"/>
    </source>
</evidence>
<sequence>MKTYTTRPTGVRRSSVAAPVYRLTKAPLLAAAGAAFAVPSTSLAFDPFSTPSAEETAQLDAWWKAFTLYKNDDNPLLQEFKLRGRYQGQYYWVDSDQGDADAWEDRRSRFGFDAKLLDKKVEVRLDFQSNDSFEDTYDRLVDAYVKYRPTDSLAITVGRMKPSIGYYDFVQSTNAQPTFERSQIFNQLRVDRATGLAVDGKVGKFSWVTGVYSNDTDREFGTFGGAYSFNAGVGYDAKADFGWDRADFHLDWLHSGHDKDDYLFTRYDDIVSATFWGQEGQWGLVVEGFHGSGGGGRDEDVFGFFIQPTYDLIPKRLQLVGRYSFATGDGLDSVVRQTRYESEAPGLTGGGRGDEYHALYLGAQYFIHGDKLKLMAGAEYADLDGAGNGGDYEGTTFLTGIRFSF</sequence>
<proteinExistence type="predicted"/>
<dbReference type="Gene3D" id="2.40.160.10">
    <property type="entry name" value="Porin"/>
    <property type="match status" value="1"/>
</dbReference>
<organism evidence="2 3">
    <name type="scientific">Luteolibacter flavescens</name>
    <dbReference type="NCBI Taxonomy" id="1859460"/>
    <lineage>
        <taxon>Bacteria</taxon>
        <taxon>Pseudomonadati</taxon>
        <taxon>Verrucomicrobiota</taxon>
        <taxon>Verrucomicrobiia</taxon>
        <taxon>Verrucomicrobiales</taxon>
        <taxon>Verrucomicrobiaceae</taxon>
        <taxon>Luteolibacter</taxon>
    </lineage>
</organism>
<dbReference type="Pfam" id="PF07396">
    <property type="entry name" value="Porin_O_P"/>
    <property type="match status" value="1"/>
</dbReference>